<evidence type="ECO:0000259" key="2">
    <source>
        <dbReference type="PROSITE" id="PS50109"/>
    </source>
</evidence>
<dbReference type="PRINTS" id="PR00344">
    <property type="entry name" value="BCTRLSENSOR"/>
</dbReference>
<sequence length="113" mass="12122">MLRNIIENAINYTPNGSVIVSLLKNKKGDITFNVKDTGIGITDEDKKRLFTEGGHGKDSIKINAHSTGYGLFIAKQVIKAHKGNIFAKSDGAGEGASFKVIFPASVVSVDTDR</sequence>
<dbReference type="PANTHER" id="PTHR43547:SF2">
    <property type="entry name" value="HYBRID SIGNAL TRANSDUCTION HISTIDINE KINASE C"/>
    <property type="match status" value="1"/>
</dbReference>
<keyword evidence="1" id="KW-0597">Phosphoprotein</keyword>
<dbReference type="InterPro" id="IPR003594">
    <property type="entry name" value="HATPase_dom"/>
</dbReference>
<organism evidence="3">
    <name type="scientific">hydrothermal vent metagenome</name>
    <dbReference type="NCBI Taxonomy" id="652676"/>
    <lineage>
        <taxon>unclassified sequences</taxon>
        <taxon>metagenomes</taxon>
        <taxon>ecological metagenomes</taxon>
    </lineage>
</organism>
<dbReference type="InterPro" id="IPR004358">
    <property type="entry name" value="Sig_transdc_His_kin-like_C"/>
</dbReference>
<dbReference type="SMART" id="SM00387">
    <property type="entry name" value="HATPase_c"/>
    <property type="match status" value="1"/>
</dbReference>
<dbReference type="InterPro" id="IPR036890">
    <property type="entry name" value="HATPase_C_sf"/>
</dbReference>
<name>A0A3B0VJZ8_9ZZZZ</name>
<dbReference type="SUPFAM" id="SSF55874">
    <property type="entry name" value="ATPase domain of HSP90 chaperone/DNA topoisomerase II/histidine kinase"/>
    <property type="match status" value="1"/>
</dbReference>
<dbReference type="Gene3D" id="3.30.565.10">
    <property type="entry name" value="Histidine kinase-like ATPase, C-terminal domain"/>
    <property type="match status" value="1"/>
</dbReference>
<dbReference type="AlphaFoldDB" id="A0A3B0VJZ8"/>
<dbReference type="PANTHER" id="PTHR43547">
    <property type="entry name" value="TWO-COMPONENT HISTIDINE KINASE"/>
    <property type="match status" value="1"/>
</dbReference>
<protein>
    <recommendedName>
        <fullName evidence="2">Histidine kinase domain-containing protein</fullName>
    </recommendedName>
</protein>
<feature type="domain" description="Histidine kinase" evidence="2">
    <location>
        <begin position="1"/>
        <end position="106"/>
    </location>
</feature>
<evidence type="ECO:0000256" key="1">
    <source>
        <dbReference type="ARBA" id="ARBA00022553"/>
    </source>
</evidence>
<dbReference type="Pfam" id="PF02518">
    <property type="entry name" value="HATPase_c"/>
    <property type="match status" value="1"/>
</dbReference>
<dbReference type="GO" id="GO:0000155">
    <property type="term" value="F:phosphorelay sensor kinase activity"/>
    <property type="evidence" value="ECO:0007669"/>
    <property type="project" value="TreeGrafter"/>
</dbReference>
<dbReference type="PROSITE" id="PS50109">
    <property type="entry name" value="HIS_KIN"/>
    <property type="match status" value="1"/>
</dbReference>
<accession>A0A3B0VJZ8</accession>
<proteinExistence type="predicted"/>
<dbReference type="EMBL" id="UOEV01000048">
    <property type="protein sequence ID" value="VAW32426.1"/>
    <property type="molecule type" value="Genomic_DNA"/>
</dbReference>
<gene>
    <name evidence="3" type="ORF">MNBD_CPR01-117</name>
</gene>
<reference evidence="3" key="1">
    <citation type="submission" date="2018-06" db="EMBL/GenBank/DDBJ databases">
        <authorList>
            <person name="Zhirakovskaya E."/>
        </authorList>
    </citation>
    <scope>NUCLEOTIDE SEQUENCE</scope>
</reference>
<dbReference type="InterPro" id="IPR005467">
    <property type="entry name" value="His_kinase_dom"/>
</dbReference>
<evidence type="ECO:0000313" key="3">
    <source>
        <dbReference type="EMBL" id="VAW32426.1"/>
    </source>
</evidence>